<evidence type="ECO:0000256" key="5">
    <source>
        <dbReference type="ARBA" id="ARBA00022989"/>
    </source>
</evidence>
<feature type="transmembrane region" description="Helical" evidence="8">
    <location>
        <begin position="293"/>
        <end position="313"/>
    </location>
</feature>
<dbReference type="EMBL" id="DWVP01000001">
    <property type="protein sequence ID" value="HJC83966.1"/>
    <property type="molecule type" value="Genomic_DNA"/>
</dbReference>
<keyword evidence="3" id="KW-1003">Cell membrane</keyword>
<feature type="transmembrane region" description="Helical" evidence="8">
    <location>
        <begin position="433"/>
        <end position="452"/>
    </location>
</feature>
<feature type="transmembrane region" description="Helical" evidence="8">
    <location>
        <begin position="162"/>
        <end position="182"/>
    </location>
</feature>
<feature type="transmembrane region" description="Helical" evidence="8">
    <location>
        <begin position="255"/>
        <end position="272"/>
    </location>
</feature>
<feature type="domain" description="Major facilitator superfamily (MFS) profile" evidence="9">
    <location>
        <begin position="38"/>
        <end position="509"/>
    </location>
</feature>
<dbReference type="GO" id="GO:0005886">
    <property type="term" value="C:plasma membrane"/>
    <property type="evidence" value="ECO:0007669"/>
    <property type="project" value="UniProtKB-SubCell"/>
</dbReference>
<feature type="transmembrane region" description="Helical" evidence="8">
    <location>
        <begin position="224"/>
        <end position="243"/>
    </location>
</feature>
<reference evidence="10" key="1">
    <citation type="journal article" date="2021" name="PeerJ">
        <title>Extensive microbial diversity within the chicken gut microbiome revealed by metagenomics and culture.</title>
        <authorList>
            <person name="Gilroy R."/>
            <person name="Ravi A."/>
            <person name="Getino M."/>
            <person name="Pursley I."/>
            <person name="Horton D.L."/>
            <person name="Alikhan N.F."/>
            <person name="Baker D."/>
            <person name="Gharbi K."/>
            <person name="Hall N."/>
            <person name="Watson M."/>
            <person name="Adriaenssens E.M."/>
            <person name="Foster-Nyarko E."/>
            <person name="Jarju S."/>
            <person name="Secka A."/>
            <person name="Antonio M."/>
            <person name="Oren A."/>
            <person name="Chaudhuri R.R."/>
            <person name="La Ragione R."/>
            <person name="Hildebrand F."/>
            <person name="Pallen M.J."/>
        </authorList>
    </citation>
    <scope>NUCLEOTIDE SEQUENCE</scope>
    <source>
        <strain evidence="10">ChiHjej13B12-4958</strain>
    </source>
</reference>
<comment type="caution">
    <text evidence="10">The sequence shown here is derived from an EMBL/GenBank/DDBJ whole genome shotgun (WGS) entry which is preliminary data.</text>
</comment>
<evidence type="ECO:0000259" key="9">
    <source>
        <dbReference type="PROSITE" id="PS50850"/>
    </source>
</evidence>
<accession>A0A9D2TMV2</accession>
<evidence type="ECO:0000256" key="2">
    <source>
        <dbReference type="ARBA" id="ARBA00022448"/>
    </source>
</evidence>
<dbReference type="Pfam" id="PF07690">
    <property type="entry name" value="MFS_1"/>
    <property type="match status" value="1"/>
</dbReference>
<keyword evidence="4 8" id="KW-0812">Transmembrane</keyword>
<dbReference type="AlphaFoldDB" id="A0A9D2TMV2"/>
<dbReference type="GO" id="GO:0022857">
    <property type="term" value="F:transmembrane transporter activity"/>
    <property type="evidence" value="ECO:0007669"/>
    <property type="project" value="InterPro"/>
</dbReference>
<comment type="subcellular location">
    <subcellularLocation>
        <location evidence="1">Cell membrane</location>
        <topology evidence="1">Multi-pass membrane protein</topology>
    </subcellularLocation>
</comment>
<feature type="transmembrane region" description="Helical" evidence="8">
    <location>
        <begin position="387"/>
        <end position="412"/>
    </location>
</feature>
<dbReference type="InterPro" id="IPR011701">
    <property type="entry name" value="MFS"/>
</dbReference>
<evidence type="ECO:0000313" key="10">
    <source>
        <dbReference type="EMBL" id="HJC83966.1"/>
    </source>
</evidence>
<dbReference type="InterPro" id="IPR036259">
    <property type="entry name" value="MFS_trans_sf"/>
</dbReference>
<dbReference type="Gene3D" id="1.20.1720.10">
    <property type="entry name" value="Multidrug resistance protein D"/>
    <property type="match status" value="1"/>
</dbReference>
<feature type="transmembrane region" description="Helical" evidence="8">
    <location>
        <begin position="127"/>
        <end position="150"/>
    </location>
</feature>
<feature type="transmembrane region" description="Helical" evidence="8">
    <location>
        <begin position="333"/>
        <end position="354"/>
    </location>
</feature>
<keyword evidence="6 8" id="KW-0472">Membrane</keyword>
<evidence type="ECO:0000313" key="11">
    <source>
        <dbReference type="Proteomes" id="UP000823858"/>
    </source>
</evidence>
<dbReference type="PROSITE" id="PS50850">
    <property type="entry name" value="MFS"/>
    <property type="match status" value="1"/>
</dbReference>
<gene>
    <name evidence="10" type="ORF">H9751_00100</name>
</gene>
<feature type="transmembrane region" description="Helical" evidence="8">
    <location>
        <begin position="188"/>
        <end position="212"/>
    </location>
</feature>
<dbReference type="SUPFAM" id="SSF103473">
    <property type="entry name" value="MFS general substrate transporter"/>
    <property type="match status" value="1"/>
</dbReference>
<feature type="transmembrane region" description="Helical" evidence="8">
    <location>
        <begin position="38"/>
        <end position="60"/>
    </location>
</feature>
<keyword evidence="5 8" id="KW-1133">Transmembrane helix</keyword>
<reference evidence="10" key="2">
    <citation type="submission" date="2021-04" db="EMBL/GenBank/DDBJ databases">
        <authorList>
            <person name="Gilroy R."/>
        </authorList>
    </citation>
    <scope>NUCLEOTIDE SEQUENCE</scope>
    <source>
        <strain evidence="10">ChiHjej13B12-4958</strain>
    </source>
</reference>
<dbReference type="Gene3D" id="1.20.1250.20">
    <property type="entry name" value="MFS general substrate transporter like domains"/>
    <property type="match status" value="1"/>
</dbReference>
<sequence>MSHTTVTPSGRPDRRDETGTVGTTSAGGPTTAAQRWSFLGIISLGLFLVGADNSILYTALPVLRDELHTTGLQGLWIINAYPLVLVGLLLGTGTLGDKIGHRVMFLSGVTIFGLGSLLAAFSPNAWVLIGARAALGVGAATMLPATLALIRQTFTDVRERNTAIGLWGSVAVVGAASGPVLGGFLLEHFYWGTVFLINVPVALVIVIATVRYAPANQADRSRHWDVISSLWAMAMMVGAVMAIKETANSERNTTIILVAVVAMVVGGALFAHRQGLLRRRGLQPLLEFGIFRNRMFLGGTLAAAFAMFVLSGVELMTTQRYQTAGGSSPLEAGLLVASAAVPAIPASILGGANLHRLGFRTLISGGFSMLALGIVIALWAVPSQPLWTLVCGLALVGIGAGMVMSVSSSAIIGSAPVSKAGMASSVEAISYEFGTLVSVAVLGSLMPMFYAMNAPDAVAHDVDHGVDHAQYGAAAVEAYDTAYLLVILIAGIVAVLAAVITARCFRGNPKEAEYSAHE</sequence>
<feature type="region of interest" description="Disordered" evidence="7">
    <location>
        <begin position="1"/>
        <end position="28"/>
    </location>
</feature>
<keyword evidence="2" id="KW-0813">Transport</keyword>
<evidence type="ECO:0000256" key="1">
    <source>
        <dbReference type="ARBA" id="ARBA00004651"/>
    </source>
</evidence>
<proteinExistence type="predicted"/>
<feature type="compositionally biased region" description="Low complexity" evidence="7">
    <location>
        <begin position="19"/>
        <end position="28"/>
    </location>
</feature>
<organism evidence="10 11">
    <name type="scientific">Candidatus Corynebacterium faecigallinarum</name>
    <dbReference type="NCBI Taxonomy" id="2838528"/>
    <lineage>
        <taxon>Bacteria</taxon>
        <taxon>Bacillati</taxon>
        <taxon>Actinomycetota</taxon>
        <taxon>Actinomycetes</taxon>
        <taxon>Mycobacteriales</taxon>
        <taxon>Corynebacteriaceae</taxon>
        <taxon>Corynebacterium</taxon>
    </lineage>
</organism>
<feature type="transmembrane region" description="Helical" evidence="8">
    <location>
        <begin position="361"/>
        <end position="381"/>
    </location>
</feature>
<evidence type="ECO:0000256" key="7">
    <source>
        <dbReference type="SAM" id="MobiDB-lite"/>
    </source>
</evidence>
<dbReference type="Proteomes" id="UP000823858">
    <property type="component" value="Unassembled WGS sequence"/>
</dbReference>
<evidence type="ECO:0000256" key="6">
    <source>
        <dbReference type="ARBA" id="ARBA00023136"/>
    </source>
</evidence>
<evidence type="ECO:0000256" key="3">
    <source>
        <dbReference type="ARBA" id="ARBA00022475"/>
    </source>
</evidence>
<feature type="transmembrane region" description="Helical" evidence="8">
    <location>
        <begin position="103"/>
        <end position="121"/>
    </location>
</feature>
<protein>
    <submittedName>
        <fullName evidence="10">MFS transporter</fullName>
    </submittedName>
</protein>
<feature type="transmembrane region" description="Helical" evidence="8">
    <location>
        <begin position="482"/>
        <end position="505"/>
    </location>
</feature>
<dbReference type="PANTHER" id="PTHR42718:SF47">
    <property type="entry name" value="METHYL VIOLOGEN RESISTANCE PROTEIN SMVA"/>
    <property type="match status" value="1"/>
</dbReference>
<evidence type="ECO:0000256" key="8">
    <source>
        <dbReference type="SAM" id="Phobius"/>
    </source>
</evidence>
<dbReference type="CDD" id="cd17321">
    <property type="entry name" value="MFS_MMR_MDR_like"/>
    <property type="match status" value="1"/>
</dbReference>
<evidence type="ECO:0000256" key="4">
    <source>
        <dbReference type="ARBA" id="ARBA00022692"/>
    </source>
</evidence>
<dbReference type="PANTHER" id="PTHR42718">
    <property type="entry name" value="MAJOR FACILITATOR SUPERFAMILY MULTIDRUG TRANSPORTER MFSC"/>
    <property type="match status" value="1"/>
</dbReference>
<feature type="transmembrane region" description="Helical" evidence="8">
    <location>
        <begin position="72"/>
        <end position="91"/>
    </location>
</feature>
<dbReference type="InterPro" id="IPR020846">
    <property type="entry name" value="MFS_dom"/>
</dbReference>
<name>A0A9D2TMV2_9CORY</name>